<dbReference type="SUPFAM" id="SSF55961">
    <property type="entry name" value="Bet v1-like"/>
    <property type="match status" value="1"/>
</dbReference>
<dbReference type="EMBL" id="JBHTMP010000017">
    <property type="protein sequence ID" value="MFD1322140.1"/>
    <property type="molecule type" value="Genomic_DNA"/>
</dbReference>
<evidence type="ECO:0000259" key="2">
    <source>
        <dbReference type="Pfam" id="PF08327"/>
    </source>
</evidence>
<evidence type="ECO:0000313" key="4">
    <source>
        <dbReference type="Proteomes" id="UP001597260"/>
    </source>
</evidence>
<reference evidence="4" key="1">
    <citation type="journal article" date="2019" name="Int. J. Syst. Evol. Microbiol.">
        <title>The Global Catalogue of Microorganisms (GCM) 10K type strain sequencing project: providing services to taxonomists for standard genome sequencing and annotation.</title>
        <authorList>
            <consortium name="The Broad Institute Genomics Platform"/>
            <consortium name="The Broad Institute Genome Sequencing Center for Infectious Disease"/>
            <person name="Wu L."/>
            <person name="Ma J."/>
        </authorList>
    </citation>
    <scope>NUCLEOTIDE SEQUENCE [LARGE SCALE GENOMIC DNA]</scope>
    <source>
        <strain evidence="4">JCM 31037</strain>
    </source>
</reference>
<feature type="domain" description="Activator of Hsp90 ATPase homologue 1/2-like C-terminal" evidence="2">
    <location>
        <begin position="28"/>
        <end position="159"/>
    </location>
</feature>
<name>A0ABW3YE83_9ACTN</name>
<accession>A0ABW3YE83</accession>
<comment type="similarity">
    <text evidence="1">Belongs to the AHA1 family.</text>
</comment>
<dbReference type="RefSeq" id="WP_377570711.1">
    <property type="nucleotide sequence ID" value="NZ_JBHTMP010000017.1"/>
</dbReference>
<dbReference type="Gene3D" id="3.30.530.20">
    <property type="match status" value="1"/>
</dbReference>
<protein>
    <submittedName>
        <fullName evidence="3">SRPBCC family protein</fullName>
    </submittedName>
</protein>
<comment type="caution">
    <text evidence="3">The sequence shown here is derived from an EMBL/GenBank/DDBJ whole genome shotgun (WGS) entry which is preliminary data.</text>
</comment>
<evidence type="ECO:0000313" key="3">
    <source>
        <dbReference type="EMBL" id="MFD1322140.1"/>
    </source>
</evidence>
<keyword evidence="4" id="KW-1185">Reference proteome</keyword>
<dbReference type="Proteomes" id="UP001597260">
    <property type="component" value="Unassembled WGS sequence"/>
</dbReference>
<dbReference type="InterPro" id="IPR013538">
    <property type="entry name" value="ASHA1/2-like_C"/>
</dbReference>
<dbReference type="Pfam" id="PF08327">
    <property type="entry name" value="AHSA1"/>
    <property type="match status" value="1"/>
</dbReference>
<proteinExistence type="inferred from homology"/>
<evidence type="ECO:0000256" key="1">
    <source>
        <dbReference type="ARBA" id="ARBA00006817"/>
    </source>
</evidence>
<gene>
    <name evidence="3" type="ORF">ACFQ4H_13650</name>
</gene>
<dbReference type="InterPro" id="IPR023393">
    <property type="entry name" value="START-like_dom_sf"/>
</dbReference>
<organism evidence="3 4">
    <name type="scientific">Micromonospora sonneratiae</name>
    <dbReference type="NCBI Taxonomy" id="1184706"/>
    <lineage>
        <taxon>Bacteria</taxon>
        <taxon>Bacillati</taxon>
        <taxon>Actinomycetota</taxon>
        <taxon>Actinomycetes</taxon>
        <taxon>Micromonosporales</taxon>
        <taxon>Micromonosporaceae</taxon>
        <taxon>Micromonospora</taxon>
    </lineage>
</organism>
<dbReference type="CDD" id="cd08891">
    <property type="entry name" value="SRPBCC_CalC"/>
    <property type="match status" value="1"/>
</dbReference>
<sequence length="170" mass="19156">MGQETINPDGIQQDVSRYSLRSTLHVSAPPELAFTVFTSGLAEWWVKEYTWSGPDALADIGIEPRAGGLAYEIGPHGFRCDWGRVLDWQPPARLVFAWQIGPDRAPVPDPARASEVEITFTPEDARTRVEVEHRHFDRHGEAAEGYRQALTAGWQELLSRYTLAVDTNRR</sequence>